<accession>A0AAD9L2T0</accession>
<gene>
    <name evidence="2" type="ORF">NP493_360g03028</name>
</gene>
<dbReference type="EMBL" id="JAODUO010000359">
    <property type="protein sequence ID" value="KAK2182313.1"/>
    <property type="molecule type" value="Genomic_DNA"/>
</dbReference>
<protein>
    <submittedName>
        <fullName evidence="2">Uncharacterized protein</fullName>
    </submittedName>
</protein>
<name>A0AAD9L2T0_RIDPI</name>
<dbReference type="AlphaFoldDB" id="A0AAD9L2T0"/>
<proteinExistence type="predicted"/>
<feature type="region of interest" description="Disordered" evidence="1">
    <location>
        <begin position="28"/>
        <end position="67"/>
    </location>
</feature>
<reference evidence="2" key="1">
    <citation type="journal article" date="2023" name="Mol. Biol. Evol.">
        <title>Third-Generation Sequencing Reveals the Adaptive Role of the Epigenome in Three Deep-Sea Polychaetes.</title>
        <authorList>
            <person name="Perez M."/>
            <person name="Aroh O."/>
            <person name="Sun Y."/>
            <person name="Lan Y."/>
            <person name="Juniper S.K."/>
            <person name="Young C.R."/>
            <person name="Angers B."/>
            <person name="Qian P.Y."/>
        </authorList>
    </citation>
    <scope>NUCLEOTIDE SEQUENCE</scope>
    <source>
        <strain evidence="2">R07B-5</strain>
    </source>
</reference>
<evidence type="ECO:0000313" key="2">
    <source>
        <dbReference type="EMBL" id="KAK2182313.1"/>
    </source>
</evidence>
<keyword evidence="3" id="KW-1185">Reference proteome</keyword>
<dbReference type="Proteomes" id="UP001209878">
    <property type="component" value="Unassembled WGS sequence"/>
</dbReference>
<comment type="caution">
    <text evidence="2">The sequence shown here is derived from an EMBL/GenBank/DDBJ whole genome shotgun (WGS) entry which is preliminary data.</text>
</comment>
<evidence type="ECO:0000256" key="1">
    <source>
        <dbReference type="SAM" id="MobiDB-lite"/>
    </source>
</evidence>
<feature type="compositionally biased region" description="Polar residues" evidence="1">
    <location>
        <begin position="42"/>
        <end position="54"/>
    </location>
</feature>
<evidence type="ECO:0000313" key="3">
    <source>
        <dbReference type="Proteomes" id="UP001209878"/>
    </source>
</evidence>
<organism evidence="2 3">
    <name type="scientific">Ridgeia piscesae</name>
    <name type="common">Tubeworm</name>
    <dbReference type="NCBI Taxonomy" id="27915"/>
    <lineage>
        <taxon>Eukaryota</taxon>
        <taxon>Metazoa</taxon>
        <taxon>Spiralia</taxon>
        <taxon>Lophotrochozoa</taxon>
        <taxon>Annelida</taxon>
        <taxon>Polychaeta</taxon>
        <taxon>Sedentaria</taxon>
        <taxon>Canalipalpata</taxon>
        <taxon>Sabellida</taxon>
        <taxon>Siboglinidae</taxon>
        <taxon>Ridgeia</taxon>
    </lineage>
</organism>
<sequence length="67" mass="6956">MICLFSRMSSLHGHNDITTLLMEDVSIAPPSDPPLAPPGGLTTETISNANTSNGLFGHTTMGISDAT</sequence>